<dbReference type="InParanoid" id="A0A1S0UL98"/>
<evidence type="ECO:0000256" key="1">
    <source>
        <dbReference type="SAM" id="Phobius"/>
    </source>
</evidence>
<dbReference type="EMBL" id="JH712085">
    <property type="protein sequence ID" value="EJD76196.1"/>
    <property type="molecule type" value="Genomic_DNA"/>
</dbReference>
<dbReference type="GeneID" id="9939881"/>
<name>A0A1S0UL98_LOALO</name>
<proteinExistence type="predicted"/>
<dbReference type="CTD" id="9939881"/>
<dbReference type="OrthoDB" id="5848610at2759"/>
<dbReference type="RefSeq" id="XP_020307009.1">
    <property type="nucleotide sequence ID" value="XM_020449457.1"/>
</dbReference>
<sequence>MEQLATDFEQQITMTNLQIGGNDVDPRSIVLDGFVSKNYVERVHEGYTSGGTSSYIVGGGIAIGILAILLIAFTVIATNNKRANGTLKLKEENIEMGDSNRSAWRNGTSPVNLMNYGNSRMIHGGMTANTQPPIAMTGSQVTAINAHAATHAIQSHP</sequence>
<evidence type="ECO:0000313" key="2">
    <source>
        <dbReference type="EMBL" id="EJD76196.1"/>
    </source>
</evidence>
<gene>
    <name evidence="2" type="ORF">LOAG_16798</name>
</gene>
<keyword evidence="1" id="KW-0472">Membrane</keyword>
<dbReference type="KEGG" id="loa:LOAG_16798"/>
<accession>A0A1S0UL98</accession>
<organism evidence="2">
    <name type="scientific">Loa loa</name>
    <name type="common">Eye worm</name>
    <name type="synonym">Filaria loa</name>
    <dbReference type="NCBI Taxonomy" id="7209"/>
    <lineage>
        <taxon>Eukaryota</taxon>
        <taxon>Metazoa</taxon>
        <taxon>Ecdysozoa</taxon>
        <taxon>Nematoda</taxon>
        <taxon>Chromadorea</taxon>
        <taxon>Rhabditida</taxon>
        <taxon>Spirurina</taxon>
        <taxon>Spiruromorpha</taxon>
        <taxon>Filarioidea</taxon>
        <taxon>Onchocercidae</taxon>
        <taxon>Loa</taxon>
    </lineage>
</organism>
<feature type="transmembrane region" description="Helical" evidence="1">
    <location>
        <begin position="55"/>
        <end position="78"/>
    </location>
</feature>
<protein>
    <submittedName>
        <fullName evidence="2">Uncharacterized protein</fullName>
    </submittedName>
</protein>
<keyword evidence="1" id="KW-0812">Transmembrane</keyword>
<reference evidence="2" key="1">
    <citation type="submission" date="2012-04" db="EMBL/GenBank/DDBJ databases">
        <title>The Genome Sequence of Loa loa.</title>
        <authorList>
            <consortium name="The Broad Institute Genome Sequencing Platform"/>
            <consortium name="Broad Institute Genome Sequencing Center for Infectious Disease"/>
            <person name="Nutman T.B."/>
            <person name="Fink D.L."/>
            <person name="Russ C."/>
            <person name="Young S."/>
            <person name="Zeng Q."/>
            <person name="Gargeya S."/>
            <person name="Alvarado L."/>
            <person name="Berlin A."/>
            <person name="Chapman S.B."/>
            <person name="Chen Z."/>
            <person name="Freedman E."/>
            <person name="Gellesch M."/>
            <person name="Goldberg J."/>
            <person name="Griggs A."/>
            <person name="Gujja S."/>
            <person name="Heilman E.R."/>
            <person name="Heiman D."/>
            <person name="Howarth C."/>
            <person name="Mehta T."/>
            <person name="Neiman D."/>
            <person name="Pearson M."/>
            <person name="Roberts A."/>
            <person name="Saif S."/>
            <person name="Shea T."/>
            <person name="Shenoy N."/>
            <person name="Sisk P."/>
            <person name="Stolte C."/>
            <person name="Sykes S."/>
            <person name="White J."/>
            <person name="Yandava C."/>
            <person name="Haas B."/>
            <person name="Henn M.R."/>
            <person name="Nusbaum C."/>
            <person name="Birren B."/>
        </authorList>
    </citation>
    <scope>NUCLEOTIDE SEQUENCE [LARGE SCALE GENOMIC DNA]</scope>
</reference>
<keyword evidence="1" id="KW-1133">Transmembrane helix</keyword>
<dbReference type="AlphaFoldDB" id="A0A1S0UL98"/>